<evidence type="ECO:0000259" key="5">
    <source>
        <dbReference type="PROSITE" id="PS50893"/>
    </source>
</evidence>
<dbReference type="SMART" id="SM00382">
    <property type="entry name" value="AAA"/>
    <property type="match status" value="1"/>
</dbReference>
<keyword evidence="4" id="KW-0067">ATP-binding</keyword>
<comment type="similarity">
    <text evidence="1">Belongs to the ABC transporter superfamily.</text>
</comment>
<dbReference type="InterPro" id="IPR003593">
    <property type="entry name" value="AAA+_ATPase"/>
</dbReference>
<dbReference type="RefSeq" id="WP_110254945.1">
    <property type="nucleotide sequence ID" value="NZ_QJKB01000002.1"/>
</dbReference>
<evidence type="ECO:0000256" key="1">
    <source>
        <dbReference type="ARBA" id="ARBA00005417"/>
    </source>
</evidence>
<sequence>MLKRIVVEGLSKDFTLHLQGGQEMSILSKIDMQVDAGECVVIHAPSGAGKSTLLRCLYANYRASSGSVNIWHKSDADDGGWVDVQSAPAQQVLAVRHSTLGFVTQFLRVIPRISTLDLVAEPLLMRGVEKQAAYEQAEELLSRLRIPKRLWQIPPATFSGGEQQRVNIARTMICDYPILLLDEPTASLDEANRATVIDMINAARERGAAVVGIFHDEVVRQALATRIFSIPAAVSLVAA</sequence>
<keyword evidence="2" id="KW-0472">Membrane</keyword>
<keyword evidence="3" id="KW-0547">Nucleotide-binding</keyword>
<evidence type="ECO:0000313" key="7">
    <source>
        <dbReference type="Proteomes" id="UP000247792"/>
    </source>
</evidence>
<dbReference type="PROSITE" id="PS00211">
    <property type="entry name" value="ABC_TRANSPORTER_1"/>
    <property type="match status" value="1"/>
</dbReference>
<comment type="caution">
    <text evidence="6">The sequence shown here is derived from an EMBL/GenBank/DDBJ whole genome shotgun (WGS) entry which is preliminary data.</text>
</comment>
<dbReference type="PANTHER" id="PTHR42798:SF7">
    <property type="entry name" value="ALPHA-D-RIBOSE 1-METHYLPHOSPHONATE 5-TRIPHOSPHATE SYNTHASE SUBUNIT PHNL"/>
    <property type="match status" value="1"/>
</dbReference>
<dbReference type="InterPro" id="IPR017871">
    <property type="entry name" value="ABC_transporter-like_CS"/>
</dbReference>
<accession>A0A318JEY0</accession>
<dbReference type="InterPro" id="IPR027417">
    <property type="entry name" value="P-loop_NTPase"/>
</dbReference>
<dbReference type="NCBIfam" id="TIGR02324">
    <property type="entry name" value="CP_lyasePhnL"/>
    <property type="match status" value="1"/>
</dbReference>
<evidence type="ECO:0000256" key="4">
    <source>
        <dbReference type="ARBA" id="ARBA00022840"/>
    </source>
</evidence>
<dbReference type="AlphaFoldDB" id="A0A318JEY0"/>
<organism evidence="6 7">
    <name type="scientific">Undibacterium pigrum</name>
    <dbReference type="NCBI Taxonomy" id="401470"/>
    <lineage>
        <taxon>Bacteria</taxon>
        <taxon>Pseudomonadati</taxon>
        <taxon>Pseudomonadota</taxon>
        <taxon>Betaproteobacteria</taxon>
        <taxon>Burkholderiales</taxon>
        <taxon>Oxalobacteraceae</taxon>
        <taxon>Undibacterium</taxon>
    </lineage>
</organism>
<evidence type="ECO:0000256" key="3">
    <source>
        <dbReference type="ARBA" id="ARBA00022741"/>
    </source>
</evidence>
<proteinExistence type="inferred from homology"/>
<dbReference type="GO" id="GO:0005524">
    <property type="term" value="F:ATP binding"/>
    <property type="evidence" value="ECO:0007669"/>
    <property type="project" value="UniProtKB-KW"/>
</dbReference>
<dbReference type="GO" id="GO:0016887">
    <property type="term" value="F:ATP hydrolysis activity"/>
    <property type="evidence" value="ECO:0007669"/>
    <property type="project" value="InterPro"/>
</dbReference>
<dbReference type="Gene3D" id="3.40.50.300">
    <property type="entry name" value="P-loop containing nucleotide triphosphate hydrolases"/>
    <property type="match status" value="1"/>
</dbReference>
<dbReference type="PANTHER" id="PTHR42798">
    <property type="entry name" value="LIPOPROTEIN-RELEASING SYSTEM ATP-BINDING PROTEIN LOLD"/>
    <property type="match status" value="1"/>
</dbReference>
<dbReference type="OrthoDB" id="4814201at2"/>
<evidence type="ECO:0000256" key="2">
    <source>
        <dbReference type="ARBA" id="ARBA00022475"/>
    </source>
</evidence>
<dbReference type="InterPro" id="IPR003439">
    <property type="entry name" value="ABC_transporter-like_ATP-bd"/>
</dbReference>
<keyword evidence="2" id="KW-1003">Cell membrane</keyword>
<dbReference type="SUPFAM" id="SSF52540">
    <property type="entry name" value="P-loop containing nucleoside triphosphate hydrolases"/>
    <property type="match status" value="1"/>
</dbReference>
<dbReference type="InterPro" id="IPR012701">
    <property type="entry name" value="CP_lyase_PhnL"/>
</dbReference>
<dbReference type="Proteomes" id="UP000247792">
    <property type="component" value="Unassembled WGS sequence"/>
</dbReference>
<gene>
    <name evidence="6" type="ORF">DFR42_102758</name>
</gene>
<protein>
    <submittedName>
        <fullName evidence="6">Methylphosphonate degradation complex subunit PhnL</fullName>
    </submittedName>
</protein>
<name>A0A318JEY0_9BURK</name>
<dbReference type="Pfam" id="PF00005">
    <property type="entry name" value="ABC_tran"/>
    <property type="match status" value="1"/>
</dbReference>
<dbReference type="PROSITE" id="PS50893">
    <property type="entry name" value="ABC_TRANSPORTER_2"/>
    <property type="match status" value="1"/>
</dbReference>
<reference evidence="6 7" key="1">
    <citation type="submission" date="2018-05" db="EMBL/GenBank/DDBJ databases">
        <title>Genomic Encyclopedia of Type Strains, Phase IV (KMG-IV): sequencing the most valuable type-strain genomes for metagenomic binning, comparative biology and taxonomic classification.</title>
        <authorList>
            <person name="Goeker M."/>
        </authorList>
    </citation>
    <scope>NUCLEOTIDE SEQUENCE [LARGE SCALE GENOMIC DNA]</scope>
    <source>
        <strain evidence="6 7">DSM 19792</strain>
    </source>
</reference>
<dbReference type="EMBL" id="QJKB01000002">
    <property type="protein sequence ID" value="PXX45530.1"/>
    <property type="molecule type" value="Genomic_DNA"/>
</dbReference>
<evidence type="ECO:0000313" key="6">
    <source>
        <dbReference type="EMBL" id="PXX45530.1"/>
    </source>
</evidence>
<feature type="domain" description="ABC transporter" evidence="5">
    <location>
        <begin position="5"/>
        <end position="236"/>
    </location>
</feature>
<keyword evidence="7" id="KW-1185">Reference proteome</keyword>